<evidence type="ECO:0000313" key="2">
    <source>
        <dbReference type="EMBL" id="WWR48246.1"/>
    </source>
</evidence>
<dbReference type="RefSeq" id="WP_338551061.1">
    <property type="nucleotide sequence ID" value="NZ_CP146069.1"/>
</dbReference>
<feature type="region of interest" description="Disordered" evidence="1">
    <location>
        <begin position="1"/>
        <end position="44"/>
    </location>
</feature>
<accession>A0ABZ2HNK4</accession>
<protein>
    <submittedName>
        <fullName evidence="2">Uncharacterized protein</fullName>
    </submittedName>
</protein>
<gene>
    <name evidence="2" type="ORF">RZ517_08770</name>
</gene>
<evidence type="ECO:0000313" key="3">
    <source>
        <dbReference type="Proteomes" id="UP001364156"/>
    </source>
</evidence>
<dbReference type="EMBL" id="CP146069">
    <property type="protein sequence ID" value="WWR48246.1"/>
    <property type="molecule type" value="Genomic_DNA"/>
</dbReference>
<feature type="compositionally biased region" description="Basic and acidic residues" evidence="1">
    <location>
        <begin position="32"/>
        <end position="44"/>
    </location>
</feature>
<name>A0ABZ2HNK4_9RHOB</name>
<keyword evidence="3" id="KW-1185">Reference proteome</keyword>
<reference evidence="2 3" key="1">
    <citation type="submission" date="2023-10" db="EMBL/GenBank/DDBJ databases">
        <title>Roseovarius strain S88 nov., isolated from a marine algae.</title>
        <authorList>
            <person name="Lee M.W."/>
            <person name="Lee J.K."/>
            <person name="Kim J.M."/>
            <person name="Choi D.G."/>
            <person name="Baek J.H."/>
            <person name="Bayburt H."/>
            <person name="Jung J.J."/>
            <person name="Han D.M."/>
            <person name="Jeon C.O."/>
        </authorList>
    </citation>
    <scope>NUCLEOTIDE SEQUENCE [LARGE SCALE GENOMIC DNA]</scope>
    <source>
        <strain evidence="2 3">S88</strain>
    </source>
</reference>
<sequence>MSFNDLAKKEAADKKASQEKDKQLRSAIEQPPESKTESTDLKTS</sequence>
<dbReference type="Proteomes" id="UP001364156">
    <property type="component" value="Chromosome"/>
</dbReference>
<organism evidence="2 3">
    <name type="scientific">Roseovarius phycicola</name>
    <dbReference type="NCBI Taxonomy" id="3080976"/>
    <lineage>
        <taxon>Bacteria</taxon>
        <taxon>Pseudomonadati</taxon>
        <taxon>Pseudomonadota</taxon>
        <taxon>Alphaproteobacteria</taxon>
        <taxon>Rhodobacterales</taxon>
        <taxon>Roseobacteraceae</taxon>
        <taxon>Roseovarius</taxon>
    </lineage>
</organism>
<proteinExistence type="predicted"/>
<evidence type="ECO:0000256" key="1">
    <source>
        <dbReference type="SAM" id="MobiDB-lite"/>
    </source>
</evidence>
<feature type="compositionally biased region" description="Basic and acidic residues" evidence="1">
    <location>
        <begin position="1"/>
        <end position="24"/>
    </location>
</feature>